<evidence type="ECO:0000313" key="3">
    <source>
        <dbReference type="Proteomes" id="UP000075680"/>
    </source>
</evidence>
<dbReference type="EMBL" id="JRUE01000178">
    <property type="protein sequence ID" value="KXZ67918.1"/>
    <property type="molecule type" value="Genomic_DNA"/>
</dbReference>
<keyword evidence="1" id="KW-1133">Transmembrane helix</keyword>
<dbReference type="AlphaFoldDB" id="A0A150HP91"/>
<dbReference type="Pfam" id="PF16931">
    <property type="entry name" value="Phage_holin_8"/>
    <property type="match status" value="1"/>
</dbReference>
<feature type="transmembrane region" description="Helical" evidence="1">
    <location>
        <begin position="20"/>
        <end position="40"/>
    </location>
</feature>
<dbReference type="RefSeq" id="WP_004960522.1">
    <property type="nucleotide sequence ID" value="NZ_JRUE01000178.1"/>
</dbReference>
<name>A0A150HP91_9GAMM</name>
<evidence type="ECO:0008006" key="4">
    <source>
        <dbReference type="Google" id="ProtNLM"/>
    </source>
</evidence>
<dbReference type="InterPro" id="IPR032637">
    <property type="entry name" value="Phage_holin-like"/>
</dbReference>
<protein>
    <recommendedName>
        <fullName evidence="4">Phage holin</fullName>
    </recommendedName>
</protein>
<evidence type="ECO:0000313" key="2">
    <source>
        <dbReference type="EMBL" id="KXZ67918.1"/>
    </source>
</evidence>
<dbReference type="PATRIC" id="fig|52133.18.peg.2052"/>
<comment type="caution">
    <text evidence="2">The sequence shown here is derived from an EMBL/GenBank/DDBJ whole genome shotgun (WGS) entry which is preliminary data.</text>
</comment>
<evidence type="ECO:0000256" key="1">
    <source>
        <dbReference type="SAM" id="Phobius"/>
    </source>
</evidence>
<proteinExistence type="predicted"/>
<accession>A0A150HP91</accession>
<gene>
    <name evidence="2" type="ORF">AVENLUH5627_01978</name>
</gene>
<organism evidence="2 3">
    <name type="scientific">Acinetobacter venetianus</name>
    <dbReference type="NCBI Taxonomy" id="52133"/>
    <lineage>
        <taxon>Bacteria</taxon>
        <taxon>Pseudomonadati</taxon>
        <taxon>Pseudomonadota</taxon>
        <taxon>Gammaproteobacteria</taxon>
        <taxon>Moraxellales</taxon>
        <taxon>Moraxellaceae</taxon>
        <taxon>Acinetobacter</taxon>
    </lineage>
</organism>
<keyword evidence="1" id="KW-0472">Membrane</keyword>
<keyword evidence="1" id="KW-0812">Transmembrane</keyword>
<reference evidence="2 3" key="1">
    <citation type="journal article" date="2016" name="Sci. Rep.">
        <title>Genomic and phenotypic characterization of the species Acinetobacter venetianus.</title>
        <authorList>
            <person name="Fondi M."/>
            <person name="Maida I."/>
            <person name="Perrin E."/>
            <person name="Orlandini V."/>
            <person name="La Torre L."/>
            <person name="Bosi E."/>
            <person name="Negroni A."/>
            <person name="Zanaroli G."/>
            <person name="Fava F."/>
            <person name="Decorosi F."/>
            <person name="Giovannetti L."/>
            <person name="Viti C."/>
            <person name="Vaneechoutte M."/>
            <person name="Dijkshoorn L."/>
            <person name="Fani R."/>
        </authorList>
    </citation>
    <scope>NUCLEOTIDE SEQUENCE [LARGE SCALE GENOMIC DNA]</scope>
    <source>
        <strain evidence="2 3">LUH5627</strain>
    </source>
</reference>
<feature type="transmembrane region" description="Helical" evidence="1">
    <location>
        <begin position="81"/>
        <end position="100"/>
    </location>
</feature>
<feature type="transmembrane region" description="Helical" evidence="1">
    <location>
        <begin position="52"/>
        <end position="75"/>
    </location>
</feature>
<dbReference type="Proteomes" id="UP000075680">
    <property type="component" value="Unassembled WGS sequence"/>
</dbReference>
<sequence>MAEPATTTTMTALTLSAASLLPFINGNALLGAVFGAALFATTKKDLRPLQRLTTMILATGFGYLLSPEVIARTFITNDATAGMAAAIFSLPIILKLMVWVDQTSLSDIWNKFRGGGTS</sequence>